<evidence type="ECO:0000256" key="9">
    <source>
        <dbReference type="SAM" id="MobiDB-lite"/>
    </source>
</evidence>
<dbReference type="InterPro" id="IPR007504">
    <property type="entry name" value="H/ACA_rnp_Gar1/Naf1"/>
</dbReference>
<comment type="caution">
    <text evidence="10">The sequence shown here is derived from an EMBL/GenBank/DDBJ whole genome shotgun (WGS) entry which is preliminary data.</text>
</comment>
<keyword evidence="7" id="KW-0694">RNA-binding</keyword>
<evidence type="ECO:0000256" key="4">
    <source>
        <dbReference type="ARBA" id="ARBA00022517"/>
    </source>
</evidence>
<dbReference type="SUPFAM" id="SSF50447">
    <property type="entry name" value="Translation proteins"/>
    <property type="match status" value="1"/>
</dbReference>
<dbReference type="InterPro" id="IPR038664">
    <property type="entry name" value="Gar1/Naf1_Cbf5-bd_sf"/>
</dbReference>
<proteinExistence type="inferred from homology"/>
<dbReference type="OrthoDB" id="21550at2759"/>
<accession>A0A1V9ZL36</accession>
<evidence type="ECO:0000256" key="3">
    <source>
        <dbReference type="ARBA" id="ARBA00021438"/>
    </source>
</evidence>
<keyword evidence="11" id="KW-1185">Reference proteome</keyword>
<evidence type="ECO:0000256" key="5">
    <source>
        <dbReference type="ARBA" id="ARBA00022552"/>
    </source>
</evidence>
<dbReference type="GO" id="GO:0005732">
    <property type="term" value="C:sno(s)RNA-containing ribonucleoprotein complex"/>
    <property type="evidence" value="ECO:0007669"/>
    <property type="project" value="InterPro"/>
</dbReference>
<keyword evidence="6" id="KW-0597">Phosphoprotein</keyword>
<feature type="compositionally biased region" description="Pro residues" evidence="9">
    <location>
        <begin position="388"/>
        <end position="412"/>
    </location>
</feature>
<dbReference type="PANTHER" id="PTHR31633:SF1">
    <property type="entry name" value="H_ACA RIBONUCLEOPROTEIN COMPLEX NON-CORE SUBUNIT NAF1"/>
    <property type="match status" value="1"/>
</dbReference>
<evidence type="ECO:0000256" key="2">
    <source>
        <dbReference type="ARBA" id="ARBA00009801"/>
    </source>
</evidence>
<evidence type="ECO:0000256" key="7">
    <source>
        <dbReference type="ARBA" id="ARBA00022884"/>
    </source>
</evidence>
<evidence type="ECO:0000256" key="6">
    <source>
        <dbReference type="ARBA" id="ARBA00022553"/>
    </source>
</evidence>
<keyword evidence="10" id="KW-0687">Ribonucleoprotein</keyword>
<keyword evidence="4" id="KW-0690">Ribosome biogenesis</keyword>
<comment type="subcellular location">
    <subcellularLocation>
        <location evidence="1">Nucleus</location>
    </subcellularLocation>
</comment>
<keyword evidence="8" id="KW-0539">Nucleus</keyword>
<feature type="region of interest" description="Disordered" evidence="9">
    <location>
        <begin position="53"/>
        <end position="98"/>
    </location>
</feature>
<dbReference type="AlphaFoldDB" id="A0A1V9ZL36"/>
<feature type="compositionally biased region" description="Basic residues" evidence="9">
    <location>
        <begin position="362"/>
        <end position="380"/>
    </location>
</feature>
<dbReference type="InterPro" id="IPR040309">
    <property type="entry name" value="Naf1"/>
</dbReference>
<dbReference type="GO" id="GO:0001522">
    <property type="term" value="P:pseudouridine synthesis"/>
    <property type="evidence" value="ECO:0007669"/>
    <property type="project" value="InterPro"/>
</dbReference>
<name>A0A1V9ZL36_ACHHY</name>
<gene>
    <name evidence="10" type="ORF">ACHHYP_08278</name>
</gene>
<evidence type="ECO:0000313" key="10">
    <source>
        <dbReference type="EMBL" id="OQR98651.1"/>
    </source>
</evidence>
<feature type="compositionally biased region" description="Acidic residues" evidence="9">
    <location>
        <begin position="79"/>
        <end position="96"/>
    </location>
</feature>
<evidence type="ECO:0000256" key="1">
    <source>
        <dbReference type="ARBA" id="ARBA00004123"/>
    </source>
</evidence>
<organism evidence="10 11">
    <name type="scientific">Achlya hypogyna</name>
    <name type="common">Oomycete</name>
    <name type="synonym">Protoachlya hypogyna</name>
    <dbReference type="NCBI Taxonomy" id="1202772"/>
    <lineage>
        <taxon>Eukaryota</taxon>
        <taxon>Sar</taxon>
        <taxon>Stramenopiles</taxon>
        <taxon>Oomycota</taxon>
        <taxon>Saprolegniomycetes</taxon>
        <taxon>Saprolegniales</taxon>
        <taxon>Achlyaceae</taxon>
        <taxon>Achlya</taxon>
    </lineage>
</organism>
<comment type="similarity">
    <text evidence="2">Belongs to the NAF1 family.</text>
</comment>
<dbReference type="EMBL" id="JNBR01000081">
    <property type="protein sequence ID" value="OQR98651.1"/>
    <property type="molecule type" value="Genomic_DNA"/>
</dbReference>
<feature type="compositionally biased region" description="Pro residues" evidence="9">
    <location>
        <begin position="319"/>
        <end position="353"/>
    </location>
</feature>
<dbReference type="InterPro" id="IPR009000">
    <property type="entry name" value="Transl_B-barrel_sf"/>
</dbReference>
<evidence type="ECO:0000313" key="11">
    <source>
        <dbReference type="Proteomes" id="UP000243579"/>
    </source>
</evidence>
<evidence type="ECO:0000256" key="8">
    <source>
        <dbReference type="ARBA" id="ARBA00023242"/>
    </source>
</evidence>
<keyword evidence="5" id="KW-0698">rRNA processing</keyword>
<protein>
    <recommendedName>
        <fullName evidence="3">H/ACA ribonucleoprotein complex non-core subunit NAF1</fullName>
    </recommendedName>
</protein>
<dbReference type="Pfam" id="PF04410">
    <property type="entry name" value="Gar1"/>
    <property type="match status" value="1"/>
</dbReference>
<dbReference type="GO" id="GO:0000493">
    <property type="term" value="P:box H/ACA snoRNP assembly"/>
    <property type="evidence" value="ECO:0007669"/>
    <property type="project" value="InterPro"/>
</dbReference>
<feature type="compositionally biased region" description="Low complexity" evidence="9">
    <location>
        <begin position="59"/>
        <end position="78"/>
    </location>
</feature>
<feature type="region of interest" description="Disordered" evidence="9">
    <location>
        <begin position="254"/>
        <end position="420"/>
    </location>
</feature>
<sequence>MDDVLVAASYAGVDVSDVVHPSMTPFLAAPSSAAMDLEDGEIEDGEVAEMEVDVKDMAIETAPATTAPNEAAASSSSSSEDESMAEESEPDSDDEDTGKLRDEIEAALKRDEQSSLVAEPVTTAHEIKQLPIKKPEVELTPDFPVDRMGVVLTINRAGASVTIQAQPHQAILDEGSVLCLSNRVVLGCVDEVFGPVKMPLYLIRFESADDIPATAVVSAPVFYAAQHAKYVETSKLNTKGSDASNLYDEEVGVGEADYSDDEMEAEANRKKKAAKRKLNPEAPQRAPTQGGRGPPRHGPPHYPPRGMHPHHPPHGHHPPFMPPQYPPHYQHGPPPGYFGQPPHPGYGYPPPGEGYPGPHHQPPPHHMHHPEHNHPPPHHMPHPEHRPQYPPPGQPWPPQHPYYPPGYPPMPPQDNHHYRN</sequence>
<dbReference type="GO" id="GO:0003723">
    <property type="term" value="F:RNA binding"/>
    <property type="evidence" value="ECO:0007669"/>
    <property type="project" value="UniProtKB-KW"/>
</dbReference>
<dbReference type="GO" id="GO:0006364">
    <property type="term" value="P:rRNA processing"/>
    <property type="evidence" value="ECO:0007669"/>
    <property type="project" value="UniProtKB-KW"/>
</dbReference>
<feature type="compositionally biased region" description="Acidic residues" evidence="9">
    <location>
        <begin position="254"/>
        <end position="265"/>
    </location>
</feature>
<reference evidence="10 11" key="1">
    <citation type="journal article" date="2014" name="Genome Biol. Evol.">
        <title>The secreted proteins of Achlya hypogyna and Thraustotheca clavata identify the ancestral oomycete secretome and reveal gene acquisitions by horizontal gene transfer.</title>
        <authorList>
            <person name="Misner I."/>
            <person name="Blouin N."/>
            <person name="Leonard G."/>
            <person name="Richards T.A."/>
            <person name="Lane C.E."/>
        </authorList>
    </citation>
    <scope>NUCLEOTIDE SEQUENCE [LARGE SCALE GENOMIC DNA]</scope>
    <source>
        <strain evidence="10 11">ATCC 48635</strain>
    </source>
</reference>
<dbReference type="PANTHER" id="PTHR31633">
    <property type="entry name" value="H/ACA RIBONUCLEOPROTEIN COMPLEX NON-CORE SUBUNIT NAF1"/>
    <property type="match status" value="1"/>
</dbReference>
<dbReference type="Gene3D" id="2.40.10.230">
    <property type="entry name" value="Probable tRNA pseudouridine synthase domain"/>
    <property type="match status" value="1"/>
</dbReference>
<feature type="compositionally biased region" description="Basic residues" evidence="9">
    <location>
        <begin position="307"/>
        <end position="317"/>
    </location>
</feature>
<dbReference type="Proteomes" id="UP000243579">
    <property type="component" value="Unassembled WGS sequence"/>
</dbReference>
<dbReference type="GO" id="GO:0005634">
    <property type="term" value="C:nucleus"/>
    <property type="evidence" value="ECO:0007669"/>
    <property type="project" value="UniProtKB-SubCell"/>
</dbReference>
<dbReference type="STRING" id="1202772.A0A1V9ZL36"/>